<evidence type="ECO:0000256" key="2">
    <source>
        <dbReference type="SAM" id="Phobius"/>
    </source>
</evidence>
<keyword evidence="2" id="KW-1133">Transmembrane helix</keyword>
<evidence type="ECO:0000313" key="5">
    <source>
        <dbReference type="Proteomes" id="UP000193804"/>
    </source>
</evidence>
<accession>A0A1X7L0Z9</accession>
<dbReference type="OrthoDB" id="975478at2"/>
<keyword evidence="2" id="KW-0472">Membrane</keyword>
<feature type="region of interest" description="Disordered" evidence="1">
    <location>
        <begin position="110"/>
        <end position="154"/>
    </location>
</feature>
<feature type="domain" description="Outer membrane protein beta-barrel" evidence="3">
    <location>
        <begin position="270"/>
        <end position="420"/>
    </location>
</feature>
<dbReference type="Pfam" id="PF13568">
    <property type="entry name" value="OMP_b-brl_2"/>
    <property type="match status" value="1"/>
</dbReference>
<organism evidence="4 5">
    <name type="scientific">Marivirga sericea</name>
    <dbReference type="NCBI Taxonomy" id="1028"/>
    <lineage>
        <taxon>Bacteria</taxon>
        <taxon>Pseudomonadati</taxon>
        <taxon>Bacteroidota</taxon>
        <taxon>Cytophagia</taxon>
        <taxon>Cytophagales</taxon>
        <taxon>Marivirgaceae</taxon>
        <taxon>Marivirga</taxon>
    </lineage>
</organism>
<keyword evidence="2" id="KW-0812">Transmembrane</keyword>
<evidence type="ECO:0000259" key="3">
    <source>
        <dbReference type="Pfam" id="PF13568"/>
    </source>
</evidence>
<feature type="compositionally biased region" description="Low complexity" evidence="1">
    <location>
        <begin position="118"/>
        <end position="129"/>
    </location>
</feature>
<dbReference type="InterPro" id="IPR025665">
    <property type="entry name" value="Beta-barrel_OMP_2"/>
</dbReference>
<dbReference type="EMBL" id="FXAW01000007">
    <property type="protein sequence ID" value="SMG47375.1"/>
    <property type="molecule type" value="Genomic_DNA"/>
</dbReference>
<proteinExistence type="predicted"/>
<feature type="transmembrane region" description="Helical" evidence="2">
    <location>
        <begin position="50"/>
        <end position="70"/>
    </location>
</feature>
<gene>
    <name evidence="4" type="ORF">SAMN05661096_03381</name>
</gene>
<feature type="compositionally biased region" description="Polar residues" evidence="1">
    <location>
        <begin position="143"/>
        <end position="154"/>
    </location>
</feature>
<dbReference type="STRING" id="1028.SAMN05661096_03381"/>
<protein>
    <recommendedName>
        <fullName evidence="3">Outer membrane protein beta-barrel domain-containing protein</fullName>
    </recommendedName>
</protein>
<dbReference type="RefSeq" id="WP_085518512.1">
    <property type="nucleotide sequence ID" value="NZ_FXAW01000007.1"/>
</dbReference>
<keyword evidence="5" id="KW-1185">Reference proteome</keyword>
<name>A0A1X7L0Z9_9BACT</name>
<dbReference type="AlphaFoldDB" id="A0A1X7L0Z9"/>
<dbReference type="Proteomes" id="UP000193804">
    <property type="component" value="Unassembled WGS sequence"/>
</dbReference>
<evidence type="ECO:0000256" key="1">
    <source>
        <dbReference type="SAM" id="MobiDB-lite"/>
    </source>
</evidence>
<reference evidence="5" key="1">
    <citation type="submission" date="2017-04" db="EMBL/GenBank/DDBJ databases">
        <authorList>
            <person name="Varghese N."/>
            <person name="Submissions S."/>
        </authorList>
    </citation>
    <scope>NUCLEOTIDE SEQUENCE [LARGE SCALE GENOMIC DNA]</scope>
    <source>
        <strain evidence="5">DSM 4125</strain>
    </source>
</reference>
<sequence length="464" mass="50999">MKDFSKDKFNDSISRKFAGAEVQPGSGVWEGIEAELLKQDNKRMQRKAAFYRNVAAAVIFIALISIYFNLQDVTFIGNQNSTFIPVEIEKQSNQNYVSNNDILLKKPNVFADSEDGTSNSNQSGNGNQSLASSYSPEKADGESPQSRNSADIINNSSDRAAVATIARAESLVPNDFELHKSDIKVEKVSYFAVSMLEKPKTGSSIAWNTNVNIGSGNFNPNSEITETPFFSTASTLNNAGTTARTIGDNTSFDGNQERTAVENLSSAPMKGNTSFTFGLNFGVVLNEKWNIKSGLQYGAYRSSSSSSTVLRDRNSDELYPFHGASSLPEISDGRVINFTSEYELYNDLQILTIPLMASYKIIDRKFDVSIVAGLSADFIIRNNIKAGSDQINKINFDVQDRKSYNNLFASSLAGVEISYPFADKYAISLMPTYKRALSNVTTDEATFDSTPAFMGLNMSLAYMF</sequence>
<evidence type="ECO:0000313" key="4">
    <source>
        <dbReference type="EMBL" id="SMG47375.1"/>
    </source>
</evidence>